<evidence type="ECO:0000313" key="3">
    <source>
        <dbReference type="Proteomes" id="UP001152795"/>
    </source>
</evidence>
<keyword evidence="2" id="KW-0675">Receptor</keyword>
<dbReference type="InterPro" id="IPR036397">
    <property type="entry name" value="RNaseH_sf"/>
</dbReference>
<feature type="region of interest" description="Disordered" evidence="1">
    <location>
        <begin position="66"/>
        <end position="89"/>
    </location>
</feature>
<evidence type="ECO:0000313" key="2">
    <source>
        <dbReference type="EMBL" id="CAB4030216.1"/>
    </source>
</evidence>
<keyword evidence="3" id="KW-1185">Reference proteome</keyword>
<dbReference type="InterPro" id="IPR012337">
    <property type="entry name" value="RNaseH-like_sf"/>
</dbReference>
<dbReference type="Gene3D" id="3.30.420.10">
    <property type="entry name" value="Ribonuclease H-like superfamily/Ribonuclease H"/>
    <property type="match status" value="1"/>
</dbReference>
<dbReference type="GO" id="GO:0015074">
    <property type="term" value="P:DNA integration"/>
    <property type="evidence" value="ECO:0007669"/>
    <property type="project" value="InterPro"/>
</dbReference>
<dbReference type="Proteomes" id="UP001152795">
    <property type="component" value="Unassembled WGS sequence"/>
</dbReference>
<feature type="region of interest" description="Disordered" evidence="1">
    <location>
        <begin position="137"/>
        <end position="158"/>
    </location>
</feature>
<feature type="region of interest" description="Disordered" evidence="1">
    <location>
        <begin position="24"/>
        <end position="47"/>
    </location>
</feature>
<proteinExistence type="predicted"/>
<dbReference type="AlphaFoldDB" id="A0A6S7JDD6"/>
<reference evidence="2" key="1">
    <citation type="submission" date="2020-04" db="EMBL/GenBank/DDBJ databases">
        <authorList>
            <person name="Alioto T."/>
            <person name="Alioto T."/>
            <person name="Gomez Garrido J."/>
        </authorList>
    </citation>
    <scope>NUCLEOTIDE SEQUENCE</scope>
    <source>
        <strain evidence="2">A484AB</strain>
    </source>
</reference>
<accession>A0A6S7JDD6</accession>
<dbReference type="EMBL" id="CACRXK020016719">
    <property type="protein sequence ID" value="CAB4030216.1"/>
    <property type="molecule type" value="Genomic_DNA"/>
</dbReference>
<name>A0A6S7JDD6_PARCT</name>
<dbReference type="PROSITE" id="PS50994">
    <property type="entry name" value="INTEGRASE"/>
    <property type="match status" value="1"/>
</dbReference>
<organism evidence="2 3">
    <name type="scientific">Paramuricea clavata</name>
    <name type="common">Red gorgonian</name>
    <name type="synonym">Violescent sea-whip</name>
    <dbReference type="NCBI Taxonomy" id="317549"/>
    <lineage>
        <taxon>Eukaryota</taxon>
        <taxon>Metazoa</taxon>
        <taxon>Cnidaria</taxon>
        <taxon>Anthozoa</taxon>
        <taxon>Octocorallia</taxon>
        <taxon>Malacalcyonacea</taxon>
        <taxon>Plexauridae</taxon>
        <taxon>Paramuricea</taxon>
    </lineage>
</organism>
<dbReference type="OrthoDB" id="5975730at2759"/>
<protein>
    <submittedName>
        <fullName evidence="2">EGF-like module-containing mucin-like hormone receptor-like 1</fullName>
    </submittedName>
</protein>
<evidence type="ECO:0000256" key="1">
    <source>
        <dbReference type="SAM" id="MobiDB-lite"/>
    </source>
</evidence>
<feature type="non-terminal residue" evidence="2">
    <location>
        <position position="408"/>
    </location>
</feature>
<dbReference type="SUPFAM" id="SSF53098">
    <property type="entry name" value="Ribonuclease H-like"/>
    <property type="match status" value="1"/>
</dbReference>
<dbReference type="PANTHER" id="PTHR47331:SF1">
    <property type="entry name" value="GAG-LIKE PROTEIN"/>
    <property type="match status" value="1"/>
</dbReference>
<gene>
    <name evidence="2" type="ORF">PACLA_8A036771</name>
</gene>
<dbReference type="InterPro" id="IPR001584">
    <property type="entry name" value="Integrase_cat-core"/>
</dbReference>
<dbReference type="GO" id="GO:0003676">
    <property type="term" value="F:nucleic acid binding"/>
    <property type="evidence" value="ECO:0007669"/>
    <property type="project" value="InterPro"/>
</dbReference>
<comment type="caution">
    <text evidence="2">The sequence shown here is derived from an EMBL/GenBank/DDBJ whole genome shotgun (WGS) entry which is preliminary data.</text>
</comment>
<dbReference type="PANTHER" id="PTHR47331">
    <property type="entry name" value="PHD-TYPE DOMAIN-CONTAINING PROTEIN"/>
    <property type="match status" value="1"/>
</dbReference>
<feature type="compositionally biased region" description="Low complexity" evidence="1">
    <location>
        <begin position="72"/>
        <end position="87"/>
    </location>
</feature>
<sequence length="408" mass="46225">ETQNIMDELSVYYLGKKDGCFESNATVSQDNDNDETQPTVTSNTEQQAVQGAIDQGAIGTSMIQQTVEQNQSSSSSPTHTPSYTGGSVLNRHLKPLRVPDYNGNKAKFEEFWSLFESLVDKSNEPVHLKMARLRQTTRTLEKSEEEDASKDAYDSMDPSGSIQLSERFWIIAARGRGRKRQKRYLCVFTCLSVRAVHLEMAWSLDTDAFLNAFARFTSRRGVPKEVVSDNGTNFVGAVNELKELAGQLDEEKIKRKTSDKRVRWLFNPPAAPHFGGAHEIMVKAAKKAIYAVLSNSDVNDEELITIFTGAESLINSRPLTWVQRWRKVQHLISLARMDTTELLVQVQIGDKSLMRPIHKCSHLLLNSLLSYRVELSSTKHCIKTIKNYYDMEDTKLKYFMSCVDVLHM</sequence>